<comment type="similarity">
    <text evidence="1 6">Belongs to the sigma-70 factor family. ECF subfamily.</text>
</comment>
<reference evidence="9 10" key="1">
    <citation type="submission" date="2020-03" db="EMBL/GenBank/DDBJ databases">
        <title>Draft genome of Streptomyces sp. ventii, isolated from the Axial Seamount in the Pacific Ocean, and resequencing of the two type strains Streptomyces lonarensis strain NCL 716 and Streptomyces bohaiensis strain 11A07.</title>
        <authorList>
            <person name="Loughran R.M."/>
            <person name="Pfannmuller K.M."/>
            <person name="Wasson B.J."/>
            <person name="Deadmond M.C."/>
            <person name="Paddock B.E."/>
            <person name="Koyack M.J."/>
            <person name="Gallegos D.A."/>
            <person name="Mitchell E.A."/>
            <person name="Ushijima B."/>
            <person name="Saw J.H."/>
            <person name="Mcphail K.L."/>
            <person name="Videau P."/>
        </authorList>
    </citation>
    <scope>NUCLEOTIDE SEQUENCE [LARGE SCALE GENOMIC DNA]</scope>
    <source>
        <strain evidence="9 10">NCL716</strain>
    </source>
</reference>
<dbReference type="Pfam" id="PF04542">
    <property type="entry name" value="Sigma70_r2"/>
    <property type="match status" value="1"/>
</dbReference>
<evidence type="ECO:0000256" key="1">
    <source>
        <dbReference type="ARBA" id="ARBA00010641"/>
    </source>
</evidence>
<dbReference type="Pfam" id="PF04545">
    <property type="entry name" value="Sigma70_r4"/>
    <property type="match status" value="1"/>
</dbReference>
<dbReference type="PANTHER" id="PTHR43133">
    <property type="entry name" value="RNA POLYMERASE ECF-TYPE SIGMA FACTO"/>
    <property type="match status" value="1"/>
</dbReference>
<dbReference type="CDD" id="cd06171">
    <property type="entry name" value="Sigma70_r4"/>
    <property type="match status" value="1"/>
</dbReference>
<evidence type="ECO:0000256" key="6">
    <source>
        <dbReference type="RuleBase" id="RU000716"/>
    </source>
</evidence>
<sequence>MVAAPREHEGEDEAAAAEEQVSAFLAGDEAAAAAVYRRWGALVLALARRALGDEREAEDVAQQVFLAAWSGRHRYRADRGVLAAWLVGIARHVIADALAERARRAELVAAAGSLPAAELPHAGAVPGPEQALDRMLVVRELRRLPPVQLEVLGLAFYRDLTQVEIAERTGLPLGTVKSHTRRGLRTLRELLEPTAPEGAAGE</sequence>
<organism evidence="9 10">
    <name type="scientific">Streptomyces lonarensis</name>
    <dbReference type="NCBI Taxonomy" id="700599"/>
    <lineage>
        <taxon>Bacteria</taxon>
        <taxon>Bacillati</taxon>
        <taxon>Actinomycetota</taxon>
        <taxon>Actinomycetes</taxon>
        <taxon>Kitasatosporales</taxon>
        <taxon>Streptomycetaceae</taxon>
        <taxon>Streptomyces</taxon>
    </lineage>
</organism>
<evidence type="ECO:0000259" key="8">
    <source>
        <dbReference type="Pfam" id="PF04545"/>
    </source>
</evidence>
<dbReference type="InterPro" id="IPR014284">
    <property type="entry name" value="RNA_pol_sigma-70_dom"/>
</dbReference>
<dbReference type="PROSITE" id="PS01063">
    <property type="entry name" value="SIGMA70_ECF"/>
    <property type="match status" value="1"/>
</dbReference>
<evidence type="ECO:0000256" key="3">
    <source>
        <dbReference type="ARBA" id="ARBA00023082"/>
    </source>
</evidence>
<dbReference type="NCBIfam" id="TIGR02937">
    <property type="entry name" value="sigma70-ECF"/>
    <property type="match status" value="1"/>
</dbReference>
<dbReference type="SUPFAM" id="SSF88946">
    <property type="entry name" value="Sigma2 domain of RNA polymerase sigma factors"/>
    <property type="match status" value="1"/>
</dbReference>
<dbReference type="InterPro" id="IPR007630">
    <property type="entry name" value="RNA_pol_sigma70_r4"/>
</dbReference>
<dbReference type="SUPFAM" id="SSF88659">
    <property type="entry name" value="Sigma3 and sigma4 domains of RNA polymerase sigma factors"/>
    <property type="match status" value="1"/>
</dbReference>
<name>A0A7X6I1F7_9ACTN</name>
<evidence type="ECO:0000256" key="2">
    <source>
        <dbReference type="ARBA" id="ARBA00023015"/>
    </source>
</evidence>
<evidence type="ECO:0000256" key="5">
    <source>
        <dbReference type="ARBA" id="ARBA00023163"/>
    </source>
</evidence>
<dbReference type="Gene3D" id="1.10.10.10">
    <property type="entry name" value="Winged helix-like DNA-binding domain superfamily/Winged helix DNA-binding domain"/>
    <property type="match status" value="1"/>
</dbReference>
<dbReference type="InterPro" id="IPR013324">
    <property type="entry name" value="RNA_pol_sigma_r3/r4-like"/>
</dbReference>
<keyword evidence="3 6" id="KW-0731">Sigma factor</keyword>
<feature type="domain" description="RNA polymerase sigma-70 region 4" evidence="8">
    <location>
        <begin position="141"/>
        <end position="189"/>
    </location>
</feature>
<dbReference type="GO" id="GO:0003677">
    <property type="term" value="F:DNA binding"/>
    <property type="evidence" value="ECO:0007669"/>
    <property type="project" value="UniProtKB-KW"/>
</dbReference>
<dbReference type="InterPro" id="IPR000838">
    <property type="entry name" value="RNA_pol_sigma70_ECF_CS"/>
</dbReference>
<accession>A0A7X6I1F7</accession>
<keyword evidence="2 6" id="KW-0805">Transcription regulation</keyword>
<dbReference type="InterPro" id="IPR039425">
    <property type="entry name" value="RNA_pol_sigma-70-like"/>
</dbReference>
<comment type="caution">
    <text evidence="9">The sequence shown here is derived from an EMBL/GenBank/DDBJ whole genome shotgun (WGS) entry which is preliminary data.</text>
</comment>
<dbReference type="PANTHER" id="PTHR43133:SF62">
    <property type="entry name" value="RNA POLYMERASE SIGMA FACTOR SIGZ"/>
    <property type="match status" value="1"/>
</dbReference>
<keyword evidence="5 6" id="KW-0804">Transcription</keyword>
<evidence type="ECO:0000313" key="9">
    <source>
        <dbReference type="EMBL" id="NJQ08490.1"/>
    </source>
</evidence>
<keyword evidence="10" id="KW-1185">Reference proteome</keyword>
<protein>
    <recommendedName>
        <fullName evidence="6">RNA polymerase sigma factor</fullName>
    </recommendedName>
</protein>
<evidence type="ECO:0000259" key="7">
    <source>
        <dbReference type="Pfam" id="PF04542"/>
    </source>
</evidence>
<dbReference type="InterPro" id="IPR007627">
    <property type="entry name" value="RNA_pol_sigma70_r2"/>
</dbReference>
<evidence type="ECO:0000256" key="4">
    <source>
        <dbReference type="ARBA" id="ARBA00023125"/>
    </source>
</evidence>
<gene>
    <name evidence="9" type="ORF">HCN56_23670</name>
</gene>
<evidence type="ECO:0000313" key="10">
    <source>
        <dbReference type="Proteomes" id="UP000578686"/>
    </source>
</evidence>
<dbReference type="GO" id="GO:0016987">
    <property type="term" value="F:sigma factor activity"/>
    <property type="evidence" value="ECO:0007669"/>
    <property type="project" value="UniProtKB-KW"/>
</dbReference>
<dbReference type="InterPro" id="IPR013325">
    <property type="entry name" value="RNA_pol_sigma_r2"/>
</dbReference>
<dbReference type="GO" id="GO:0006352">
    <property type="term" value="P:DNA-templated transcription initiation"/>
    <property type="evidence" value="ECO:0007669"/>
    <property type="project" value="InterPro"/>
</dbReference>
<dbReference type="InterPro" id="IPR036388">
    <property type="entry name" value="WH-like_DNA-bd_sf"/>
</dbReference>
<dbReference type="EMBL" id="JAAVJD010000320">
    <property type="protein sequence ID" value="NJQ08490.1"/>
    <property type="molecule type" value="Genomic_DNA"/>
</dbReference>
<dbReference type="Proteomes" id="UP000578686">
    <property type="component" value="Unassembled WGS sequence"/>
</dbReference>
<dbReference type="AlphaFoldDB" id="A0A7X6I1F7"/>
<feature type="domain" description="RNA polymerase sigma-70 region 2" evidence="7">
    <location>
        <begin position="36"/>
        <end position="103"/>
    </location>
</feature>
<dbReference type="Gene3D" id="1.10.1740.10">
    <property type="match status" value="1"/>
</dbReference>
<proteinExistence type="inferred from homology"/>
<keyword evidence="4 6" id="KW-0238">DNA-binding</keyword>